<keyword evidence="5" id="KW-1185">Reference proteome</keyword>
<dbReference type="Pfam" id="PF08797">
    <property type="entry name" value="HIRAN"/>
    <property type="match status" value="1"/>
</dbReference>
<dbReference type="InterPro" id="IPR014905">
    <property type="entry name" value="HIRAN"/>
</dbReference>
<name>A0ABV1F4T3_9BACI</name>
<keyword evidence="2" id="KW-0378">Hydrolase</keyword>
<dbReference type="Proteomes" id="UP001465426">
    <property type="component" value="Unassembled WGS sequence"/>
</dbReference>
<dbReference type="SMART" id="SM00910">
    <property type="entry name" value="HIRAN"/>
    <property type="match status" value="1"/>
</dbReference>
<reference evidence="4 5" key="1">
    <citation type="submission" date="2024-03" db="EMBL/GenBank/DDBJ databases">
        <title>Human intestinal bacterial collection.</title>
        <authorList>
            <person name="Pauvert C."/>
            <person name="Hitch T.C.A."/>
            <person name="Clavel T."/>
        </authorList>
    </citation>
    <scope>NUCLEOTIDE SEQUENCE [LARGE SCALE GENOMIC DNA]</scope>
    <source>
        <strain evidence="4 5">CLA-SR-H024</strain>
    </source>
</reference>
<keyword evidence="1" id="KW-0479">Metal-binding</keyword>
<protein>
    <submittedName>
        <fullName evidence="4">HIRAN domain-containing protein</fullName>
    </submittedName>
</protein>
<evidence type="ECO:0000313" key="4">
    <source>
        <dbReference type="EMBL" id="MEQ2468393.1"/>
    </source>
</evidence>
<dbReference type="Gene3D" id="3.30.70.2330">
    <property type="match status" value="1"/>
</dbReference>
<accession>A0ABV1F4T3</accession>
<evidence type="ECO:0000313" key="5">
    <source>
        <dbReference type="Proteomes" id="UP001465426"/>
    </source>
</evidence>
<feature type="domain" description="HIRAN" evidence="3">
    <location>
        <begin position="132"/>
        <end position="232"/>
    </location>
</feature>
<organism evidence="4 5">
    <name type="scientific">Niallia hominis</name>
    <dbReference type="NCBI Taxonomy" id="3133173"/>
    <lineage>
        <taxon>Bacteria</taxon>
        <taxon>Bacillati</taxon>
        <taxon>Bacillota</taxon>
        <taxon>Bacilli</taxon>
        <taxon>Bacillales</taxon>
        <taxon>Bacillaceae</taxon>
        <taxon>Niallia</taxon>
    </lineage>
</organism>
<dbReference type="RefSeq" id="WP_349205443.1">
    <property type="nucleotide sequence ID" value="NZ_JBBMFN010000100.1"/>
</dbReference>
<dbReference type="EMBL" id="JBBMFN010000100">
    <property type="protein sequence ID" value="MEQ2468393.1"/>
    <property type="molecule type" value="Genomic_DNA"/>
</dbReference>
<proteinExistence type="predicted"/>
<evidence type="ECO:0000256" key="2">
    <source>
        <dbReference type="ARBA" id="ARBA00022801"/>
    </source>
</evidence>
<sequence length="248" mass="28940">MSNVHTLLVVWQDTKSRLYYHVGTLSYYNNQYEFAYTNYGTGHRKLKDALDNGYMLHPAFPDANKIYQSKKLFPAFDRRLPSPDRFDFKAIMSDLHLNENSTKMDFLQQTRGRLANDTYSFEQPLRRENDGKFYSSFFVHGMRYQNLPEEWPTWLAVNEQVKLIQEPTNPHDTHAVGIFTQGGKHLGYVPGFYSKAIFSLLSYNATPEVRVIYINEKSTPHWWLKLNFECKVPSIQLSASSEVLSVMQ</sequence>
<comment type="caution">
    <text evidence="4">The sequence shown here is derived from an EMBL/GenBank/DDBJ whole genome shotgun (WGS) entry which is preliminary data.</text>
</comment>
<evidence type="ECO:0000259" key="3">
    <source>
        <dbReference type="SMART" id="SM00910"/>
    </source>
</evidence>
<gene>
    <name evidence="4" type="ORF">WMO63_22330</name>
</gene>
<evidence type="ECO:0000256" key="1">
    <source>
        <dbReference type="ARBA" id="ARBA00022723"/>
    </source>
</evidence>